<gene>
    <name evidence="7" type="primary">lhgO</name>
    <name evidence="7" type="ORF">ACFOEV_16640</name>
</gene>
<evidence type="ECO:0000313" key="8">
    <source>
        <dbReference type="Proteomes" id="UP001595579"/>
    </source>
</evidence>
<evidence type="ECO:0000256" key="5">
    <source>
        <dbReference type="ARBA" id="ARBA00037941"/>
    </source>
</evidence>
<dbReference type="Gene3D" id="3.50.50.60">
    <property type="entry name" value="FAD/NAD(P)-binding domain"/>
    <property type="match status" value="1"/>
</dbReference>
<dbReference type="InterPro" id="IPR006076">
    <property type="entry name" value="FAD-dep_OxRdtase"/>
</dbReference>
<dbReference type="Proteomes" id="UP001595579">
    <property type="component" value="Unassembled WGS sequence"/>
</dbReference>
<accession>A0ABV7LRU9</accession>
<dbReference type="RefSeq" id="WP_386775956.1">
    <property type="nucleotide sequence ID" value="NZ_JBHRUG010000031.1"/>
</dbReference>
<dbReference type="NCBIfam" id="NF008726">
    <property type="entry name" value="PRK11728.1"/>
    <property type="match status" value="1"/>
</dbReference>
<sequence>MYDFIIIGGGILGMSTAMQLIKTYPERKMLVVEKEAELAQHQSGHNSGVIHAGVYYTPGSLKARFCLEGNRSIKAFCDEHDIAYEACGKLLVATNEVEVQRMQGLWERAEANGLERSWLSAEELKDREPNINGVGALFVPSSGIVDYAEITRAMAQEFERLGGQIRVSTQVTGLDERLNEVVVKTREDEIPTHYLVSCAGLMADRVVRMLGKDPGFTICPFRGEYYRLPPEHNDIVNHLIYPIPDPSMPFLGVHLTPMIDGTVTVGPNAVLALKREGYRKSDVSLPDMAAMFANWGILKVLKANLRPGMIELKNSLFKRSYVEEVRKYCPSLTAADLMPYPAGVRAQAVSRDGKLIEDFLFVNSRRTVNVCNAPSPAATSAIPIGAHIVSKVREQVEG</sequence>
<comment type="caution">
    <text evidence="7">The sequence shown here is derived from an EMBL/GenBank/DDBJ whole genome shotgun (WGS) entry which is preliminary data.</text>
</comment>
<dbReference type="PANTHER" id="PTHR43104:SF2">
    <property type="entry name" value="L-2-HYDROXYGLUTARATE DEHYDROGENASE, MITOCHONDRIAL"/>
    <property type="match status" value="1"/>
</dbReference>
<comment type="similarity">
    <text evidence="5">Belongs to the L2HGDH family.</text>
</comment>
<feature type="domain" description="FAD dependent oxidoreductase" evidence="6">
    <location>
        <begin position="3"/>
        <end position="389"/>
    </location>
</feature>
<keyword evidence="3" id="KW-0274">FAD</keyword>
<dbReference type="EC" id="1.1.3.-" evidence="7"/>
<keyword evidence="4 7" id="KW-0560">Oxidoreductase</keyword>
<keyword evidence="2" id="KW-0285">Flavoprotein</keyword>
<keyword evidence="8" id="KW-1185">Reference proteome</keyword>
<evidence type="ECO:0000256" key="2">
    <source>
        <dbReference type="ARBA" id="ARBA00022630"/>
    </source>
</evidence>
<dbReference type="EMBL" id="JBHRUG010000031">
    <property type="protein sequence ID" value="MFC3285227.1"/>
    <property type="molecule type" value="Genomic_DNA"/>
</dbReference>
<dbReference type="InterPro" id="IPR036188">
    <property type="entry name" value="FAD/NAD-bd_sf"/>
</dbReference>
<proteinExistence type="inferred from homology"/>
<comment type="cofactor">
    <cofactor evidence="1">
        <name>FAD</name>
        <dbReference type="ChEBI" id="CHEBI:57692"/>
    </cofactor>
</comment>
<evidence type="ECO:0000313" key="7">
    <source>
        <dbReference type="EMBL" id="MFC3285227.1"/>
    </source>
</evidence>
<organism evidence="7 8">
    <name type="scientific">Litchfieldella rifensis</name>
    <dbReference type="NCBI Taxonomy" id="762643"/>
    <lineage>
        <taxon>Bacteria</taxon>
        <taxon>Pseudomonadati</taxon>
        <taxon>Pseudomonadota</taxon>
        <taxon>Gammaproteobacteria</taxon>
        <taxon>Oceanospirillales</taxon>
        <taxon>Halomonadaceae</taxon>
        <taxon>Litchfieldella</taxon>
    </lineage>
</organism>
<name>A0ABV7LRU9_9GAMM</name>
<dbReference type="GO" id="GO:0016491">
    <property type="term" value="F:oxidoreductase activity"/>
    <property type="evidence" value="ECO:0007669"/>
    <property type="project" value="UniProtKB-KW"/>
</dbReference>
<evidence type="ECO:0000256" key="1">
    <source>
        <dbReference type="ARBA" id="ARBA00001974"/>
    </source>
</evidence>
<dbReference type="PANTHER" id="PTHR43104">
    <property type="entry name" value="L-2-HYDROXYGLUTARATE DEHYDROGENASE, MITOCHONDRIAL"/>
    <property type="match status" value="1"/>
</dbReference>
<dbReference type="Pfam" id="PF01266">
    <property type="entry name" value="DAO"/>
    <property type="match status" value="1"/>
</dbReference>
<evidence type="ECO:0000259" key="6">
    <source>
        <dbReference type="Pfam" id="PF01266"/>
    </source>
</evidence>
<reference evidence="8" key="1">
    <citation type="journal article" date="2019" name="Int. J. Syst. Evol. Microbiol.">
        <title>The Global Catalogue of Microorganisms (GCM) 10K type strain sequencing project: providing services to taxonomists for standard genome sequencing and annotation.</title>
        <authorList>
            <consortium name="The Broad Institute Genomics Platform"/>
            <consortium name="The Broad Institute Genome Sequencing Center for Infectious Disease"/>
            <person name="Wu L."/>
            <person name="Ma J."/>
        </authorList>
    </citation>
    <scope>NUCLEOTIDE SEQUENCE [LARGE SCALE GENOMIC DNA]</scope>
    <source>
        <strain evidence="8">CECT 7698</strain>
    </source>
</reference>
<evidence type="ECO:0000256" key="4">
    <source>
        <dbReference type="ARBA" id="ARBA00023002"/>
    </source>
</evidence>
<dbReference type="SUPFAM" id="SSF51905">
    <property type="entry name" value="FAD/NAD(P)-binding domain"/>
    <property type="match status" value="1"/>
</dbReference>
<dbReference type="Gene3D" id="3.30.9.10">
    <property type="entry name" value="D-Amino Acid Oxidase, subunit A, domain 2"/>
    <property type="match status" value="1"/>
</dbReference>
<evidence type="ECO:0000256" key="3">
    <source>
        <dbReference type="ARBA" id="ARBA00022827"/>
    </source>
</evidence>
<protein>
    <submittedName>
        <fullName evidence="7">L-2-hydroxyglutarate oxidase</fullName>
        <ecNumber evidence="7">1.1.3.-</ecNumber>
    </submittedName>
</protein>